<protein>
    <submittedName>
        <fullName evidence="2">Uncharacterized protein</fullName>
    </submittedName>
</protein>
<evidence type="ECO:0000313" key="2">
    <source>
        <dbReference type="EMBL" id="CAD6191876.1"/>
    </source>
</evidence>
<feature type="chain" id="PRO_5035881898" evidence="1">
    <location>
        <begin position="19"/>
        <end position="235"/>
    </location>
</feature>
<reference evidence="2" key="1">
    <citation type="submission" date="2020-10" db="EMBL/GenBank/DDBJ databases">
        <authorList>
            <person name="Kikuchi T."/>
        </authorList>
    </citation>
    <scope>NUCLEOTIDE SEQUENCE</scope>
    <source>
        <strain evidence="2">NKZ352</strain>
    </source>
</reference>
<comment type="caution">
    <text evidence="2">The sequence shown here is derived from an EMBL/GenBank/DDBJ whole genome shotgun (WGS) entry which is preliminary data.</text>
</comment>
<sequence>MNLSIFQLLMHCFYPKLGLLSVSTTLPPTSISTLLTPISANRRVSQLRLCAWKSMLQRRRRPKIARAGTENRIKVIIEAAADRRLQNAPGSLSAFLVIRIKFGDDIGNLKRRQQGLVGPSVLSLAACGERERLSAPTTAAPSEVEPAGTIKAVGTASEIDALEWLQGSQNLSERILNVRQEKSFYQAHRSPFLILIRTIYRGSEFDTEKNPQLEDLYRLCFLTQKAVLTTRKTQD</sequence>
<dbReference type="EMBL" id="CAJGYM010000024">
    <property type="protein sequence ID" value="CAD6191876.1"/>
    <property type="molecule type" value="Genomic_DNA"/>
</dbReference>
<evidence type="ECO:0000313" key="3">
    <source>
        <dbReference type="Proteomes" id="UP000835052"/>
    </source>
</evidence>
<gene>
    <name evidence="2" type="ORF">CAUJ_LOCUS7795</name>
</gene>
<dbReference type="Proteomes" id="UP000835052">
    <property type="component" value="Unassembled WGS sequence"/>
</dbReference>
<feature type="signal peptide" evidence="1">
    <location>
        <begin position="1"/>
        <end position="18"/>
    </location>
</feature>
<keyword evidence="1" id="KW-0732">Signal</keyword>
<name>A0A8S1H690_9PELO</name>
<accession>A0A8S1H690</accession>
<organism evidence="2 3">
    <name type="scientific">Caenorhabditis auriculariae</name>
    <dbReference type="NCBI Taxonomy" id="2777116"/>
    <lineage>
        <taxon>Eukaryota</taxon>
        <taxon>Metazoa</taxon>
        <taxon>Ecdysozoa</taxon>
        <taxon>Nematoda</taxon>
        <taxon>Chromadorea</taxon>
        <taxon>Rhabditida</taxon>
        <taxon>Rhabditina</taxon>
        <taxon>Rhabditomorpha</taxon>
        <taxon>Rhabditoidea</taxon>
        <taxon>Rhabditidae</taxon>
        <taxon>Peloderinae</taxon>
        <taxon>Caenorhabditis</taxon>
    </lineage>
</organism>
<keyword evidence="3" id="KW-1185">Reference proteome</keyword>
<proteinExistence type="predicted"/>
<evidence type="ECO:0000256" key="1">
    <source>
        <dbReference type="SAM" id="SignalP"/>
    </source>
</evidence>
<dbReference type="AlphaFoldDB" id="A0A8S1H690"/>